<dbReference type="GO" id="GO:0016887">
    <property type="term" value="F:ATP hydrolysis activity"/>
    <property type="evidence" value="ECO:0007669"/>
    <property type="project" value="InterPro"/>
</dbReference>
<evidence type="ECO:0000256" key="3">
    <source>
        <dbReference type="ARBA" id="ARBA00022840"/>
    </source>
</evidence>
<dbReference type="InterPro" id="IPR050763">
    <property type="entry name" value="ABC_transporter_ATP-binding"/>
</dbReference>
<dbReference type="PANTHER" id="PTHR42711:SF10">
    <property type="entry name" value="ABC TRANSPORTER ATP-BINDING PROTEIN"/>
    <property type="match status" value="1"/>
</dbReference>
<evidence type="ECO:0000313" key="6">
    <source>
        <dbReference type="Proteomes" id="UP000002696"/>
    </source>
</evidence>
<dbReference type="KEGG" id="bsb:Bresu_3150"/>
<proteinExistence type="predicted"/>
<keyword evidence="1" id="KW-0813">Transport</keyword>
<dbReference type="HOGENOM" id="CLU_000604_1_2_5"/>
<dbReference type="AlphaFoldDB" id="D9QFE1"/>
<dbReference type="InParanoid" id="D9QFE1"/>
<dbReference type="STRING" id="633149.Bresu_3150"/>
<evidence type="ECO:0000313" key="5">
    <source>
        <dbReference type="EMBL" id="ADL02456.1"/>
    </source>
</evidence>
<reference evidence="6" key="1">
    <citation type="journal article" date="2011" name="J. Bacteriol.">
        <title>Genome sequences of eight morphologically diverse alphaproteobacteria.</title>
        <authorList>
            <consortium name="US DOE Joint Genome Institute"/>
            <person name="Brown P.J."/>
            <person name="Kysela D.T."/>
            <person name="Buechlein A."/>
            <person name="Hemmerich C."/>
            <person name="Brun Y.V."/>
        </authorList>
    </citation>
    <scope>NUCLEOTIDE SEQUENCE [LARGE SCALE GENOMIC DNA]</scope>
    <source>
        <strain evidence="6">ATCC 15264 / DSM 4735 / LMG 14903 / NBRC 16000 / CB 81</strain>
    </source>
</reference>
<dbReference type="eggNOG" id="COG1131">
    <property type="taxonomic scope" value="Bacteria"/>
</dbReference>
<dbReference type="Proteomes" id="UP000002696">
    <property type="component" value="Chromosome"/>
</dbReference>
<dbReference type="RefSeq" id="WP_013270556.1">
    <property type="nucleotide sequence ID" value="NC_014375.1"/>
</dbReference>
<gene>
    <name evidence="5" type="ordered locus">Bresu_3150</name>
</gene>
<sequence>MPPASHPASAPVVDIRGLTKTYASGLQALKTVDLQIGKGEIFALLGPNGAGKTTLISIVCGIVTPSTGTVLADGHDIQTDYRNARMKIGLVPQELTTDAFETVLATVTFSRGLFGKAPNPAFIEKTLRALSLWDKKDNKIMTLSGGMKRRVMIAKALSHEPDILFLDEPTAGVDVELRRDMWNLVRELREGGVTIILTTHYIEEAEEMADRVGVILKGELILVEDKSELMKKLGKKTLTLNLQDPLATIPPALAQWDLTLKADGNELAYEFDSNAEHTGVPSLLRALSDQGIAFKDLNTRQSSLEDIFVSLVHREPAEDIRAGAAT</sequence>
<dbReference type="PANTHER" id="PTHR42711">
    <property type="entry name" value="ABC TRANSPORTER ATP-BINDING PROTEIN"/>
    <property type="match status" value="1"/>
</dbReference>
<dbReference type="BioCyc" id="BSUB633149:G1GM8-3167-MONOMER"/>
<evidence type="ECO:0000259" key="4">
    <source>
        <dbReference type="PROSITE" id="PS50893"/>
    </source>
</evidence>
<dbReference type="SMART" id="SM00382">
    <property type="entry name" value="AAA"/>
    <property type="match status" value="1"/>
</dbReference>
<dbReference type="InterPro" id="IPR003439">
    <property type="entry name" value="ABC_transporter-like_ATP-bd"/>
</dbReference>
<dbReference type="InterPro" id="IPR003593">
    <property type="entry name" value="AAA+_ATPase"/>
</dbReference>
<protein>
    <submittedName>
        <fullName evidence="5">ABC transporter related protein</fullName>
    </submittedName>
</protein>
<dbReference type="Pfam" id="PF00005">
    <property type="entry name" value="ABC_tran"/>
    <property type="match status" value="1"/>
</dbReference>
<dbReference type="GO" id="GO:0005524">
    <property type="term" value="F:ATP binding"/>
    <property type="evidence" value="ECO:0007669"/>
    <property type="project" value="UniProtKB-KW"/>
</dbReference>
<keyword evidence="6" id="KW-1185">Reference proteome</keyword>
<dbReference type="InterPro" id="IPR027417">
    <property type="entry name" value="P-loop_NTPase"/>
</dbReference>
<dbReference type="OrthoDB" id="9778547at2"/>
<dbReference type="EMBL" id="CP002102">
    <property type="protein sequence ID" value="ADL02456.1"/>
    <property type="molecule type" value="Genomic_DNA"/>
</dbReference>
<dbReference type="Gene3D" id="3.40.50.300">
    <property type="entry name" value="P-loop containing nucleotide triphosphate hydrolases"/>
    <property type="match status" value="1"/>
</dbReference>
<dbReference type="SUPFAM" id="SSF52540">
    <property type="entry name" value="P-loop containing nucleoside triphosphate hydrolases"/>
    <property type="match status" value="1"/>
</dbReference>
<name>D9QFE1_BRESC</name>
<evidence type="ECO:0000256" key="1">
    <source>
        <dbReference type="ARBA" id="ARBA00022448"/>
    </source>
</evidence>
<evidence type="ECO:0000256" key="2">
    <source>
        <dbReference type="ARBA" id="ARBA00022741"/>
    </source>
</evidence>
<dbReference type="PROSITE" id="PS00211">
    <property type="entry name" value="ABC_TRANSPORTER_1"/>
    <property type="match status" value="1"/>
</dbReference>
<dbReference type="FunCoup" id="D9QFE1">
    <property type="interactions" value="273"/>
</dbReference>
<keyword evidence="2" id="KW-0547">Nucleotide-binding</keyword>
<organism evidence="5 6">
    <name type="scientific">Brevundimonas subvibrioides (strain ATCC 15264 / DSM 4735 / LMG 14903 / NBRC 16000 / CB 81)</name>
    <name type="common">Caulobacter subvibrioides</name>
    <dbReference type="NCBI Taxonomy" id="633149"/>
    <lineage>
        <taxon>Bacteria</taxon>
        <taxon>Pseudomonadati</taxon>
        <taxon>Pseudomonadota</taxon>
        <taxon>Alphaproteobacteria</taxon>
        <taxon>Caulobacterales</taxon>
        <taxon>Caulobacteraceae</taxon>
        <taxon>Brevundimonas</taxon>
    </lineage>
</organism>
<accession>D9QFE1</accession>
<keyword evidence="3" id="KW-0067">ATP-binding</keyword>
<dbReference type="CDD" id="cd03263">
    <property type="entry name" value="ABC_subfamily_A"/>
    <property type="match status" value="1"/>
</dbReference>
<feature type="domain" description="ABC transporter" evidence="4">
    <location>
        <begin position="13"/>
        <end position="242"/>
    </location>
</feature>
<dbReference type="PROSITE" id="PS50893">
    <property type="entry name" value="ABC_TRANSPORTER_2"/>
    <property type="match status" value="1"/>
</dbReference>
<dbReference type="InterPro" id="IPR017871">
    <property type="entry name" value="ABC_transporter-like_CS"/>
</dbReference>